<comment type="caution">
    <text evidence="1">The sequence shown here is derived from an EMBL/GenBank/DDBJ whole genome shotgun (WGS) entry which is preliminary data.</text>
</comment>
<reference evidence="1" key="1">
    <citation type="journal article" date="2023" name="Plant J.">
        <title>Genome sequences and population genomics provide insights into the demographic history, inbreeding, and mutation load of two 'living fossil' tree species of Dipteronia.</title>
        <authorList>
            <person name="Feng Y."/>
            <person name="Comes H.P."/>
            <person name="Chen J."/>
            <person name="Zhu S."/>
            <person name="Lu R."/>
            <person name="Zhang X."/>
            <person name="Li P."/>
            <person name="Qiu J."/>
            <person name="Olsen K.M."/>
            <person name="Qiu Y."/>
        </authorList>
    </citation>
    <scope>NUCLEOTIDE SEQUENCE</scope>
    <source>
        <strain evidence="1">NBL</strain>
    </source>
</reference>
<evidence type="ECO:0000313" key="2">
    <source>
        <dbReference type="Proteomes" id="UP001281410"/>
    </source>
</evidence>
<organism evidence="1 2">
    <name type="scientific">Dipteronia sinensis</name>
    <dbReference type="NCBI Taxonomy" id="43782"/>
    <lineage>
        <taxon>Eukaryota</taxon>
        <taxon>Viridiplantae</taxon>
        <taxon>Streptophyta</taxon>
        <taxon>Embryophyta</taxon>
        <taxon>Tracheophyta</taxon>
        <taxon>Spermatophyta</taxon>
        <taxon>Magnoliopsida</taxon>
        <taxon>eudicotyledons</taxon>
        <taxon>Gunneridae</taxon>
        <taxon>Pentapetalae</taxon>
        <taxon>rosids</taxon>
        <taxon>malvids</taxon>
        <taxon>Sapindales</taxon>
        <taxon>Sapindaceae</taxon>
        <taxon>Hippocastanoideae</taxon>
        <taxon>Acereae</taxon>
        <taxon>Dipteronia</taxon>
    </lineage>
</organism>
<keyword evidence="2" id="KW-1185">Reference proteome</keyword>
<dbReference type="AlphaFoldDB" id="A0AAE0ELK5"/>
<dbReference type="EMBL" id="JANJYJ010000001">
    <property type="protein sequence ID" value="KAK3232237.1"/>
    <property type="molecule type" value="Genomic_DNA"/>
</dbReference>
<sequence>MAKNHRKKKKTQDKKLDPTCNTINTKVIELENFTNQRDEIALADRLCEFLSQKRICPWRFLLYSFITVKELWWIDYLNDEELYNSDTLIYFLKFCRSLEIL</sequence>
<evidence type="ECO:0000313" key="1">
    <source>
        <dbReference type="EMBL" id="KAK3232237.1"/>
    </source>
</evidence>
<gene>
    <name evidence="1" type="ORF">Dsin_004118</name>
</gene>
<dbReference type="Proteomes" id="UP001281410">
    <property type="component" value="Unassembled WGS sequence"/>
</dbReference>
<protein>
    <submittedName>
        <fullName evidence="1">Uncharacterized protein</fullName>
    </submittedName>
</protein>
<proteinExistence type="predicted"/>
<accession>A0AAE0ELK5</accession>
<name>A0AAE0ELK5_9ROSI</name>